<proteinExistence type="predicted"/>
<evidence type="ECO:0000313" key="2">
    <source>
        <dbReference type="EMBL" id="ATB31444.1"/>
    </source>
</evidence>
<dbReference type="Pfam" id="PF09535">
    <property type="entry name" value="Gmx_para_CXXCG"/>
    <property type="match status" value="1"/>
</dbReference>
<evidence type="ECO:0000313" key="3">
    <source>
        <dbReference type="Proteomes" id="UP000217289"/>
    </source>
</evidence>
<reference evidence="2 3" key="1">
    <citation type="submission" date="2017-06" db="EMBL/GenBank/DDBJ databases">
        <authorList>
            <person name="Kim H.J."/>
            <person name="Triplett B.A."/>
        </authorList>
    </citation>
    <scope>NUCLEOTIDE SEQUENCE [LARGE SCALE GENOMIC DNA]</scope>
    <source>
        <strain evidence="2 3">DSM 14713</strain>
    </source>
</reference>
<sequence length="253" mass="27635">MDSSPRIIADETAVRTSSVRYFRIDNDNTQDSSGVIDGAYRWGLPGVICPSCKETWSDGAKAYPSVDLTPVSALADFETARAEPIEEFERLCELVRPLLPPGALLEPGTPLGAFQGKLHGHFGALVSPDPWWLLIRREAFDALQAEGVQGLKGRQMHLRSRQRHPPELLELKILPSGRLHPDCLPFHRARPCRRCGRTGLALPDALWKTSRPSWSAANASSGPANDSAWMASSSIPSPLNEGKGGTSWSLPTH</sequence>
<feature type="region of interest" description="Disordered" evidence="1">
    <location>
        <begin position="213"/>
        <end position="253"/>
    </location>
</feature>
<accession>A0A250IHZ4</accession>
<gene>
    <name evidence="2" type="ORF">MEBOL_004907</name>
</gene>
<keyword evidence="3" id="KW-1185">Reference proteome</keyword>
<dbReference type="KEGG" id="mbd:MEBOL_004907"/>
<evidence type="ECO:0000256" key="1">
    <source>
        <dbReference type="SAM" id="MobiDB-lite"/>
    </source>
</evidence>
<feature type="compositionally biased region" description="Polar residues" evidence="1">
    <location>
        <begin position="213"/>
        <end position="237"/>
    </location>
</feature>
<dbReference type="NCBIfam" id="TIGR02264">
    <property type="entry name" value="gmx_para_CXXCG"/>
    <property type="match status" value="1"/>
</dbReference>
<organism evidence="2 3">
    <name type="scientific">Melittangium boletus DSM 14713</name>
    <dbReference type="NCBI Taxonomy" id="1294270"/>
    <lineage>
        <taxon>Bacteria</taxon>
        <taxon>Pseudomonadati</taxon>
        <taxon>Myxococcota</taxon>
        <taxon>Myxococcia</taxon>
        <taxon>Myxococcales</taxon>
        <taxon>Cystobacterineae</taxon>
        <taxon>Archangiaceae</taxon>
        <taxon>Melittangium</taxon>
    </lineage>
</organism>
<dbReference type="Proteomes" id="UP000217289">
    <property type="component" value="Chromosome"/>
</dbReference>
<dbReference type="AlphaFoldDB" id="A0A250IHZ4"/>
<dbReference type="EMBL" id="CP022163">
    <property type="protein sequence ID" value="ATB31444.1"/>
    <property type="molecule type" value="Genomic_DNA"/>
</dbReference>
<name>A0A250IHZ4_9BACT</name>
<protein>
    <submittedName>
        <fullName evidence="2">Uncharacterized protein</fullName>
    </submittedName>
</protein>
<dbReference type="RefSeq" id="WP_245918819.1">
    <property type="nucleotide sequence ID" value="NZ_CP022163.1"/>
</dbReference>
<dbReference type="InterPro" id="IPR011750">
    <property type="entry name" value="Gmx_para_CXXCG"/>
</dbReference>